<dbReference type="SUPFAM" id="SSF48150">
    <property type="entry name" value="DNA-glycosylase"/>
    <property type="match status" value="1"/>
</dbReference>
<comment type="caution">
    <text evidence="3">The sequence shown here is derived from an EMBL/GenBank/DDBJ whole genome shotgun (WGS) entry which is preliminary data.</text>
</comment>
<sequence length="189" mass="22094">MEREKNRCRAWYEGDPILEEYHDNEWCKVNHDDNFQFEMLCLEGASVGLSWKTILHKRANYRAAFHDFQIDACSEMTDEELENLMLDSGIIRNRSKIFSVRKNAQAVKKIQAQYGSFDAYLWHFTGNNVIDGHWKTVEQIPTVSDVSRKMALDMKKKGIAFVGPVITYSFLQSIGMVNDHLEDCKYRDR</sequence>
<evidence type="ECO:0000256" key="1">
    <source>
        <dbReference type="PIRSR" id="PIRSR605019-1"/>
    </source>
</evidence>
<keyword evidence="2" id="KW-1133">Transmembrane helix</keyword>
<proteinExistence type="predicted"/>
<keyword evidence="1" id="KW-0862">Zinc</keyword>
<dbReference type="EMBL" id="JAJEQN010000053">
    <property type="protein sequence ID" value="MCC2222863.1"/>
    <property type="molecule type" value="Genomic_DNA"/>
</dbReference>
<reference evidence="3 4" key="1">
    <citation type="submission" date="2021-10" db="EMBL/GenBank/DDBJ databases">
        <title>Anaerobic single-cell dispensing facilitates the cultivation of human gut bacteria.</title>
        <authorList>
            <person name="Afrizal A."/>
        </authorList>
    </citation>
    <scope>NUCLEOTIDE SEQUENCE [LARGE SCALE GENOMIC DNA]</scope>
    <source>
        <strain evidence="3 4">CLA-AA-H224</strain>
    </source>
</reference>
<feature type="binding site" evidence="1">
    <location>
        <position position="22"/>
    </location>
    <ligand>
        <name>Zn(2+)</name>
        <dbReference type="ChEBI" id="CHEBI:29105"/>
    </ligand>
</feature>
<feature type="binding site" evidence="1">
    <location>
        <position position="8"/>
    </location>
    <ligand>
        <name>Zn(2+)</name>
        <dbReference type="ChEBI" id="CHEBI:29105"/>
    </ligand>
</feature>
<evidence type="ECO:0000256" key="2">
    <source>
        <dbReference type="SAM" id="Phobius"/>
    </source>
</evidence>
<dbReference type="GO" id="GO:0008725">
    <property type="term" value="F:DNA-3-methyladenine glycosylase activity"/>
    <property type="evidence" value="ECO:0007669"/>
    <property type="project" value="InterPro"/>
</dbReference>
<evidence type="ECO:0000313" key="4">
    <source>
        <dbReference type="Proteomes" id="UP001198200"/>
    </source>
</evidence>
<dbReference type="RefSeq" id="WP_308732426.1">
    <property type="nucleotide sequence ID" value="NZ_JAJEQN010000053.1"/>
</dbReference>
<dbReference type="Gene3D" id="1.10.340.30">
    <property type="entry name" value="Hypothetical protein, domain 2"/>
    <property type="match status" value="1"/>
</dbReference>
<dbReference type="GO" id="GO:0046872">
    <property type="term" value="F:metal ion binding"/>
    <property type="evidence" value="ECO:0007669"/>
    <property type="project" value="UniProtKB-KW"/>
</dbReference>
<protein>
    <submittedName>
        <fullName evidence="3">DNA-3-methyladenine glycosylase I</fullName>
    </submittedName>
</protein>
<dbReference type="InterPro" id="IPR052891">
    <property type="entry name" value="DNA-3mA_glycosylase"/>
</dbReference>
<dbReference type="GO" id="GO:0006284">
    <property type="term" value="P:base-excision repair"/>
    <property type="evidence" value="ECO:0007669"/>
    <property type="project" value="InterPro"/>
</dbReference>
<dbReference type="Proteomes" id="UP001198200">
    <property type="component" value="Unassembled WGS sequence"/>
</dbReference>
<keyword evidence="2" id="KW-0472">Membrane</keyword>
<gene>
    <name evidence="3" type="ORF">LKD48_14755</name>
</gene>
<keyword evidence="4" id="KW-1185">Reference proteome</keyword>
<keyword evidence="1" id="KW-0479">Metal-binding</keyword>
<dbReference type="Pfam" id="PF03352">
    <property type="entry name" value="Adenine_glyco"/>
    <property type="match status" value="1"/>
</dbReference>
<dbReference type="PANTHER" id="PTHR30037">
    <property type="entry name" value="DNA-3-METHYLADENINE GLYCOSYLASE 1"/>
    <property type="match status" value="1"/>
</dbReference>
<evidence type="ECO:0000313" key="3">
    <source>
        <dbReference type="EMBL" id="MCC2222863.1"/>
    </source>
</evidence>
<feature type="binding site" evidence="1">
    <location>
        <position position="180"/>
    </location>
    <ligand>
        <name>Zn(2+)</name>
        <dbReference type="ChEBI" id="CHEBI:29105"/>
    </ligand>
</feature>
<dbReference type="InterPro" id="IPR005019">
    <property type="entry name" value="Adenine_glyco"/>
</dbReference>
<organism evidence="3 4">
    <name type="scientific">Anthropogastromicrobium aceti</name>
    <dbReference type="NCBI Taxonomy" id="2981768"/>
    <lineage>
        <taxon>Bacteria</taxon>
        <taxon>Bacillati</taxon>
        <taxon>Bacillota</taxon>
        <taxon>Clostridia</taxon>
        <taxon>Lachnospirales</taxon>
        <taxon>Lachnospiraceae</taxon>
        <taxon>Anthropogastromicrobium</taxon>
    </lineage>
</organism>
<dbReference type="PANTHER" id="PTHR30037:SF4">
    <property type="entry name" value="DNA-3-METHYLADENINE GLYCOSYLASE I"/>
    <property type="match status" value="1"/>
</dbReference>
<feature type="binding site" evidence="1">
    <location>
        <position position="184"/>
    </location>
    <ligand>
        <name>Zn(2+)</name>
        <dbReference type="ChEBI" id="CHEBI:29105"/>
    </ligand>
</feature>
<dbReference type="AlphaFoldDB" id="A0AAE3JDQ0"/>
<keyword evidence="2" id="KW-0812">Transmembrane</keyword>
<accession>A0AAE3JDQ0</accession>
<dbReference type="InterPro" id="IPR011257">
    <property type="entry name" value="DNA_glycosylase"/>
</dbReference>
<name>A0AAE3JDQ0_9FIRM</name>
<feature type="transmembrane region" description="Helical" evidence="2">
    <location>
        <begin position="158"/>
        <end position="177"/>
    </location>
</feature>